<dbReference type="PANTHER" id="PTHR32282">
    <property type="entry name" value="BINDING PROTEIN TRANSPEPTIDASE, PUTATIVE-RELATED"/>
    <property type="match status" value="1"/>
</dbReference>
<organism evidence="21 22">
    <name type="scientific">Alicyclobacillus mengziensis</name>
    <dbReference type="NCBI Taxonomy" id="2931921"/>
    <lineage>
        <taxon>Bacteria</taxon>
        <taxon>Bacillati</taxon>
        <taxon>Bacillota</taxon>
        <taxon>Bacilli</taxon>
        <taxon>Bacillales</taxon>
        <taxon>Alicyclobacillaceae</taxon>
        <taxon>Alicyclobacillus</taxon>
    </lineage>
</organism>
<evidence type="ECO:0000256" key="12">
    <source>
        <dbReference type="ARBA" id="ARBA00023136"/>
    </source>
</evidence>
<dbReference type="GO" id="GO:0008360">
    <property type="term" value="P:regulation of cell shape"/>
    <property type="evidence" value="ECO:0007669"/>
    <property type="project" value="UniProtKB-KW"/>
</dbReference>
<keyword evidence="5" id="KW-0121">Carboxypeptidase</keyword>
<dbReference type="InterPro" id="IPR001264">
    <property type="entry name" value="Glyco_trans_51"/>
</dbReference>
<feature type="compositionally biased region" description="Gly residues" evidence="17">
    <location>
        <begin position="822"/>
        <end position="845"/>
    </location>
</feature>
<feature type="domain" description="Penicillin-binding protein transpeptidase" evidence="19">
    <location>
        <begin position="357"/>
        <end position="621"/>
    </location>
</feature>
<dbReference type="GO" id="GO:0008658">
    <property type="term" value="F:penicillin binding"/>
    <property type="evidence" value="ECO:0007669"/>
    <property type="project" value="InterPro"/>
</dbReference>
<dbReference type="PANTHER" id="PTHR32282:SF11">
    <property type="entry name" value="PENICILLIN-BINDING PROTEIN 1B"/>
    <property type="match status" value="1"/>
</dbReference>
<evidence type="ECO:0000256" key="5">
    <source>
        <dbReference type="ARBA" id="ARBA00022645"/>
    </source>
</evidence>
<evidence type="ECO:0000256" key="10">
    <source>
        <dbReference type="ARBA" id="ARBA00022960"/>
    </source>
</evidence>
<evidence type="ECO:0000256" key="11">
    <source>
        <dbReference type="ARBA" id="ARBA00022984"/>
    </source>
</evidence>
<evidence type="ECO:0000313" key="21">
    <source>
        <dbReference type="EMBL" id="QSO47132.1"/>
    </source>
</evidence>
<evidence type="ECO:0000259" key="19">
    <source>
        <dbReference type="Pfam" id="PF00905"/>
    </source>
</evidence>
<reference evidence="21 22" key="1">
    <citation type="submission" date="2021-02" db="EMBL/GenBank/DDBJ databases">
        <title>Alicyclobacillus curvatus sp. nov. and Alicyclobacillus mengziensis sp. nov., two acidophilic bacteria isolated from acid mine drainage.</title>
        <authorList>
            <person name="Huang Y."/>
        </authorList>
    </citation>
    <scope>NUCLEOTIDE SEQUENCE [LARGE SCALE GENOMIC DNA]</scope>
    <source>
        <strain evidence="21 22">S30H14</strain>
    </source>
</reference>
<evidence type="ECO:0000256" key="7">
    <source>
        <dbReference type="ARBA" id="ARBA00022676"/>
    </source>
</evidence>
<dbReference type="Gene3D" id="3.40.710.10">
    <property type="entry name" value="DD-peptidase/beta-lactamase superfamily"/>
    <property type="match status" value="1"/>
</dbReference>
<evidence type="ECO:0000313" key="22">
    <source>
        <dbReference type="Proteomes" id="UP000663505"/>
    </source>
</evidence>
<evidence type="ECO:0000256" key="2">
    <source>
        <dbReference type="ARBA" id="ARBA00007090"/>
    </source>
</evidence>
<comment type="subcellular location">
    <subcellularLocation>
        <location evidence="1">Cell membrane</location>
    </subcellularLocation>
</comment>
<feature type="region of interest" description="Disordered" evidence="17">
    <location>
        <begin position="796"/>
        <end position="865"/>
    </location>
</feature>
<keyword evidence="11" id="KW-0573">Peptidoglycan synthesis</keyword>
<sequence length="865" mass="90527">MTGRKPAKPSKSVASSQSMRSTKSGKPQQPKTFTRYFIRILLLFVAATAVFIGVFTALVELTPFDAAKLTPSNTPTVIYDKYGHQYATIAAPGGSDIPYSDIPQNLQNAVVATEDHTFWNSSSVDIKGILRAAFVDLWSGHLAQGGSTIQEQLAKIVYLTDKKTFSRKFNQILLGVQINRYFSKQDILAMYLNRVYLGEGTTGVKEAALKYFGIDLSKNPNQLTLAQAALLAGLPQAPSAYDPLQHPQAAMTRRNQVLQNMAKYGYITEAKAQATKRLPLGVSSHPLPGDIWTQHPLFAQFLLDYADKNGINSQLLTQGGLKVYTTIDPQVESAIEQVLQYGTHFAAPVNGEPVPAAAVFVDPSTGGILGAAGARDPAAARGLDRAYENAQPGSSIKPILEYGPAIDNGTITPNSILGNQPHDFGGGYFPHNDAPNQPTQVTARYALAYSENVAAVSLLQKIGIPTGVRFAEEDGIQFTAQDQTHLGIAIGGMQNGVNAVQMAQAYEAFDNQGIQQQEHLIRRIVNTSGQEIYAFHPAAKRIMSSQTATTMTSMMEDVVNYGTGTGAAMPGWGVAGKTGTVQYDEGLTGSHPTWIRIAWFDGYTPNMVGSIYMGWNYDDSSPAYHMTGAPSYQCSQIFGDIVRLAEQGQTPQTFQSTVSVNTNDPNAVKNLQVTWNSTAGGVQLSWKSDLAGQAEFIISRADVASAQSGTAAGPSGSATVPVQIGQTPNLTFTDSSVAVGNSYTYTVQAIDSSNGQLIGQPATITLSIHGSGQNAAKCAGSGAGAGAGGVSNGTSGAANSAGGTGQTDNLGNTFDNGTTGNTNGGSSNGGGATGTGRGSGVGSGVGNTTSTGGSGTGSTTNGTGQ</sequence>
<evidence type="ECO:0000256" key="13">
    <source>
        <dbReference type="ARBA" id="ARBA00023268"/>
    </source>
</evidence>
<evidence type="ECO:0000256" key="1">
    <source>
        <dbReference type="ARBA" id="ARBA00004236"/>
    </source>
</evidence>
<dbReference type="AlphaFoldDB" id="A0A9X7Z696"/>
<feature type="transmembrane region" description="Helical" evidence="18">
    <location>
        <begin position="36"/>
        <end position="59"/>
    </location>
</feature>
<dbReference type="GO" id="GO:0071555">
    <property type="term" value="P:cell wall organization"/>
    <property type="evidence" value="ECO:0007669"/>
    <property type="project" value="UniProtKB-KW"/>
</dbReference>
<keyword evidence="6" id="KW-0645">Protease</keyword>
<keyword evidence="10" id="KW-0133">Cell shape</keyword>
<dbReference type="FunFam" id="1.10.3810.10:FF:000001">
    <property type="entry name" value="Penicillin-binding protein 1A"/>
    <property type="match status" value="1"/>
</dbReference>
<dbReference type="GO" id="GO:0030288">
    <property type="term" value="C:outer membrane-bounded periplasmic space"/>
    <property type="evidence" value="ECO:0007669"/>
    <property type="project" value="TreeGrafter"/>
</dbReference>
<gene>
    <name evidence="21" type="ORF">JZ786_22460</name>
</gene>
<name>A0A9X7Z696_9BACL</name>
<dbReference type="Proteomes" id="UP000663505">
    <property type="component" value="Chromosome"/>
</dbReference>
<dbReference type="GO" id="GO:0006508">
    <property type="term" value="P:proteolysis"/>
    <property type="evidence" value="ECO:0007669"/>
    <property type="project" value="UniProtKB-KW"/>
</dbReference>
<dbReference type="Gene3D" id="1.10.3810.10">
    <property type="entry name" value="Biosynthetic peptidoglycan transglycosylase-like"/>
    <property type="match status" value="1"/>
</dbReference>
<comment type="similarity">
    <text evidence="3">In the N-terminal section; belongs to the glycosyltransferase 51 family.</text>
</comment>
<evidence type="ECO:0000256" key="6">
    <source>
        <dbReference type="ARBA" id="ARBA00022670"/>
    </source>
</evidence>
<evidence type="ECO:0000256" key="9">
    <source>
        <dbReference type="ARBA" id="ARBA00022801"/>
    </source>
</evidence>
<dbReference type="InterPro" id="IPR013783">
    <property type="entry name" value="Ig-like_fold"/>
</dbReference>
<evidence type="ECO:0000256" key="15">
    <source>
        <dbReference type="ARBA" id="ARBA00034000"/>
    </source>
</evidence>
<keyword evidence="22" id="KW-1185">Reference proteome</keyword>
<dbReference type="GO" id="GO:0008955">
    <property type="term" value="F:peptidoglycan glycosyltransferase activity"/>
    <property type="evidence" value="ECO:0007669"/>
    <property type="project" value="UniProtKB-EC"/>
</dbReference>
<dbReference type="GO" id="GO:0005886">
    <property type="term" value="C:plasma membrane"/>
    <property type="evidence" value="ECO:0007669"/>
    <property type="project" value="UniProtKB-SubCell"/>
</dbReference>
<keyword evidence="14" id="KW-0961">Cell wall biogenesis/degradation</keyword>
<comment type="similarity">
    <text evidence="2">In the C-terminal section; belongs to the transpeptidase family.</text>
</comment>
<proteinExistence type="inferred from homology"/>
<evidence type="ECO:0000259" key="20">
    <source>
        <dbReference type="Pfam" id="PF00912"/>
    </source>
</evidence>
<feature type="compositionally biased region" description="Low complexity" evidence="17">
    <location>
        <begin position="811"/>
        <end position="821"/>
    </location>
</feature>
<dbReference type="KEGG" id="afx:JZ786_22460"/>
<dbReference type="InterPro" id="IPR036950">
    <property type="entry name" value="PBP_transglycosylase"/>
</dbReference>
<evidence type="ECO:0000256" key="18">
    <source>
        <dbReference type="SAM" id="Phobius"/>
    </source>
</evidence>
<protein>
    <submittedName>
        <fullName evidence="21">Transglycosylase domain-containing protein</fullName>
    </submittedName>
</protein>
<dbReference type="InterPro" id="IPR012338">
    <property type="entry name" value="Beta-lactam/transpept-like"/>
</dbReference>
<dbReference type="InterPro" id="IPR023346">
    <property type="entry name" value="Lysozyme-like_dom_sf"/>
</dbReference>
<dbReference type="InterPro" id="IPR001460">
    <property type="entry name" value="PCN-bd_Tpept"/>
</dbReference>
<dbReference type="Pfam" id="PF00905">
    <property type="entry name" value="Transpeptidase"/>
    <property type="match status" value="1"/>
</dbReference>
<evidence type="ECO:0000256" key="17">
    <source>
        <dbReference type="SAM" id="MobiDB-lite"/>
    </source>
</evidence>
<keyword evidence="13" id="KW-0511">Multifunctional enzyme</keyword>
<keyword evidence="8" id="KW-0808">Transferase</keyword>
<evidence type="ECO:0000256" key="14">
    <source>
        <dbReference type="ARBA" id="ARBA00023316"/>
    </source>
</evidence>
<evidence type="ECO:0000256" key="8">
    <source>
        <dbReference type="ARBA" id="ARBA00022679"/>
    </source>
</evidence>
<feature type="compositionally biased region" description="Polar residues" evidence="17">
    <location>
        <begin position="19"/>
        <end position="29"/>
    </location>
</feature>
<feature type="compositionally biased region" description="Low complexity" evidence="17">
    <location>
        <begin position="846"/>
        <end position="865"/>
    </location>
</feature>
<comment type="catalytic activity">
    <reaction evidence="16">
        <text>[GlcNAc-(1-&gt;4)-Mur2Ac(oyl-L-Ala-gamma-D-Glu-L-Lys-D-Ala-D-Ala)](n)-di-trans,octa-cis-undecaprenyl diphosphate + beta-D-GlcNAc-(1-&gt;4)-Mur2Ac(oyl-L-Ala-gamma-D-Glu-L-Lys-D-Ala-D-Ala)-di-trans,octa-cis-undecaprenyl diphosphate = [GlcNAc-(1-&gt;4)-Mur2Ac(oyl-L-Ala-gamma-D-Glu-L-Lys-D-Ala-D-Ala)](n+1)-di-trans,octa-cis-undecaprenyl diphosphate + di-trans,octa-cis-undecaprenyl diphosphate + H(+)</text>
        <dbReference type="Rhea" id="RHEA:23708"/>
        <dbReference type="Rhea" id="RHEA-COMP:9602"/>
        <dbReference type="Rhea" id="RHEA-COMP:9603"/>
        <dbReference type="ChEBI" id="CHEBI:15378"/>
        <dbReference type="ChEBI" id="CHEBI:58405"/>
        <dbReference type="ChEBI" id="CHEBI:60033"/>
        <dbReference type="ChEBI" id="CHEBI:78435"/>
        <dbReference type="EC" id="2.4.99.28"/>
    </reaction>
</comment>
<dbReference type="SUPFAM" id="SSF53955">
    <property type="entry name" value="Lysozyme-like"/>
    <property type="match status" value="1"/>
</dbReference>
<dbReference type="Gene3D" id="2.60.40.10">
    <property type="entry name" value="Immunoglobulins"/>
    <property type="match status" value="1"/>
</dbReference>
<feature type="compositionally biased region" description="Low complexity" evidence="17">
    <location>
        <begin position="9"/>
        <end position="18"/>
    </location>
</feature>
<keyword evidence="4" id="KW-1003">Cell membrane</keyword>
<evidence type="ECO:0000256" key="16">
    <source>
        <dbReference type="ARBA" id="ARBA00049902"/>
    </source>
</evidence>
<accession>A0A9X7Z696</accession>
<dbReference type="EMBL" id="CP071182">
    <property type="protein sequence ID" value="QSO47132.1"/>
    <property type="molecule type" value="Genomic_DNA"/>
</dbReference>
<dbReference type="GO" id="GO:0009002">
    <property type="term" value="F:serine-type D-Ala-D-Ala carboxypeptidase activity"/>
    <property type="evidence" value="ECO:0007669"/>
    <property type="project" value="UniProtKB-EC"/>
</dbReference>
<dbReference type="InterPro" id="IPR050396">
    <property type="entry name" value="Glycosyltr_51/Transpeptidase"/>
</dbReference>
<feature type="region of interest" description="Disordered" evidence="17">
    <location>
        <begin position="1"/>
        <end position="29"/>
    </location>
</feature>
<dbReference type="SUPFAM" id="SSF56601">
    <property type="entry name" value="beta-lactamase/transpeptidase-like"/>
    <property type="match status" value="1"/>
</dbReference>
<keyword evidence="18" id="KW-0812">Transmembrane</keyword>
<keyword evidence="9" id="KW-0378">Hydrolase</keyword>
<comment type="catalytic activity">
    <reaction evidence="15">
        <text>Preferential cleavage: (Ac)2-L-Lys-D-Ala-|-D-Ala. Also transpeptidation of peptidyl-alanyl moieties that are N-acyl substituents of D-alanine.</text>
        <dbReference type="EC" id="3.4.16.4"/>
    </reaction>
</comment>
<dbReference type="GO" id="GO:0009252">
    <property type="term" value="P:peptidoglycan biosynthetic process"/>
    <property type="evidence" value="ECO:0007669"/>
    <property type="project" value="UniProtKB-KW"/>
</dbReference>
<evidence type="ECO:0000256" key="4">
    <source>
        <dbReference type="ARBA" id="ARBA00022475"/>
    </source>
</evidence>
<dbReference type="Pfam" id="PF00912">
    <property type="entry name" value="Transgly"/>
    <property type="match status" value="1"/>
</dbReference>
<keyword evidence="12 18" id="KW-0472">Membrane</keyword>
<keyword evidence="18" id="KW-1133">Transmembrane helix</keyword>
<dbReference type="RefSeq" id="WP_206656492.1">
    <property type="nucleotide sequence ID" value="NZ_CP071182.1"/>
</dbReference>
<keyword evidence="7" id="KW-0328">Glycosyltransferase</keyword>
<feature type="domain" description="Glycosyl transferase family 51" evidence="20">
    <location>
        <begin position="95"/>
        <end position="261"/>
    </location>
</feature>
<evidence type="ECO:0000256" key="3">
    <source>
        <dbReference type="ARBA" id="ARBA00007739"/>
    </source>
</evidence>